<name>A0A699RVV9_TANCI</name>
<feature type="non-terminal residue" evidence="1">
    <location>
        <position position="102"/>
    </location>
</feature>
<proteinExistence type="predicted"/>
<dbReference type="EMBL" id="BKCJ011124693">
    <property type="protein sequence ID" value="GFC90136.1"/>
    <property type="molecule type" value="Genomic_DNA"/>
</dbReference>
<dbReference type="AlphaFoldDB" id="A0A699RVV9"/>
<sequence length="102" mass="11539">MPSLSNLAPNTPSGVPYIEDQITAMVQRGKQRGHIPGVVRFLAGQDRDILTINEPRCTHTADVDEVKVENNQLRKELNILMKVVRSDDKMSQLLTHLQLQHE</sequence>
<accession>A0A699RVV9</accession>
<reference evidence="1" key="1">
    <citation type="journal article" date="2019" name="Sci. Rep.">
        <title>Draft genome of Tanacetum cinerariifolium, the natural source of mosquito coil.</title>
        <authorList>
            <person name="Yamashiro T."/>
            <person name="Shiraishi A."/>
            <person name="Satake H."/>
            <person name="Nakayama K."/>
        </authorList>
    </citation>
    <scope>NUCLEOTIDE SEQUENCE</scope>
</reference>
<gene>
    <name evidence="1" type="ORF">Tci_862106</name>
</gene>
<organism evidence="1">
    <name type="scientific">Tanacetum cinerariifolium</name>
    <name type="common">Dalmatian daisy</name>
    <name type="synonym">Chrysanthemum cinerariifolium</name>
    <dbReference type="NCBI Taxonomy" id="118510"/>
    <lineage>
        <taxon>Eukaryota</taxon>
        <taxon>Viridiplantae</taxon>
        <taxon>Streptophyta</taxon>
        <taxon>Embryophyta</taxon>
        <taxon>Tracheophyta</taxon>
        <taxon>Spermatophyta</taxon>
        <taxon>Magnoliopsida</taxon>
        <taxon>eudicotyledons</taxon>
        <taxon>Gunneridae</taxon>
        <taxon>Pentapetalae</taxon>
        <taxon>asterids</taxon>
        <taxon>campanulids</taxon>
        <taxon>Asterales</taxon>
        <taxon>Asteraceae</taxon>
        <taxon>Asteroideae</taxon>
        <taxon>Anthemideae</taxon>
        <taxon>Anthemidinae</taxon>
        <taxon>Tanacetum</taxon>
    </lineage>
</organism>
<evidence type="ECO:0000313" key="1">
    <source>
        <dbReference type="EMBL" id="GFC90136.1"/>
    </source>
</evidence>
<comment type="caution">
    <text evidence="1">The sequence shown here is derived from an EMBL/GenBank/DDBJ whole genome shotgun (WGS) entry which is preliminary data.</text>
</comment>
<protein>
    <submittedName>
        <fullName evidence="1">Uncharacterized protein</fullName>
    </submittedName>
</protein>